<keyword evidence="5" id="KW-0498">Mitosis</keyword>
<reference evidence="12" key="1">
    <citation type="submission" date="2025-08" db="UniProtKB">
        <authorList>
            <consortium name="RefSeq"/>
        </authorList>
    </citation>
    <scope>IDENTIFICATION</scope>
    <source>
        <tissue evidence="12">Whole organism</tissue>
    </source>
</reference>
<evidence type="ECO:0000256" key="9">
    <source>
        <dbReference type="SAM" id="Coils"/>
    </source>
</evidence>
<proteinExistence type="inferred from homology"/>
<evidence type="ECO:0000256" key="4">
    <source>
        <dbReference type="ARBA" id="ARBA00022618"/>
    </source>
</evidence>
<dbReference type="Gene3D" id="1.10.418.60">
    <property type="entry name" value="Ncd80 complex, Nuf2 subunit"/>
    <property type="match status" value="1"/>
</dbReference>
<keyword evidence="11" id="KW-1185">Reference proteome</keyword>
<feature type="coiled-coil region" evidence="9">
    <location>
        <begin position="255"/>
        <end position="415"/>
    </location>
</feature>
<evidence type="ECO:0000256" key="6">
    <source>
        <dbReference type="ARBA" id="ARBA00023054"/>
    </source>
</evidence>
<keyword evidence="7" id="KW-0131">Cell cycle</keyword>
<evidence type="ECO:0000256" key="2">
    <source>
        <dbReference type="ARBA" id="ARBA00005498"/>
    </source>
</evidence>
<dbReference type="InterPro" id="IPR005549">
    <property type="entry name" value="Kinetochore_Nuf2_N"/>
</dbReference>
<dbReference type="GO" id="GO:0051301">
    <property type="term" value="P:cell division"/>
    <property type="evidence" value="ECO:0007669"/>
    <property type="project" value="UniProtKB-KW"/>
</dbReference>
<comment type="subcellular location">
    <subcellularLocation>
        <location evidence="1">Chromosome</location>
        <location evidence="1">Centromere</location>
    </subcellularLocation>
</comment>
<name>A0A6J1S750_FRAOC</name>
<dbReference type="RefSeq" id="XP_026277044.1">
    <property type="nucleotide sequence ID" value="XM_026421259.2"/>
</dbReference>
<dbReference type="GO" id="GO:0031262">
    <property type="term" value="C:Ndc80 complex"/>
    <property type="evidence" value="ECO:0007669"/>
    <property type="project" value="InterPro"/>
</dbReference>
<keyword evidence="3" id="KW-0158">Chromosome</keyword>
<keyword evidence="4" id="KW-0132">Cell division</keyword>
<evidence type="ECO:0000256" key="5">
    <source>
        <dbReference type="ARBA" id="ARBA00022776"/>
    </source>
</evidence>
<gene>
    <name evidence="12" type="primary">LOC113205585</name>
</gene>
<evidence type="ECO:0000256" key="1">
    <source>
        <dbReference type="ARBA" id="ARBA00004584"/>
    </source>
</evidence>
<protein>
    <submittedName>
        <fullName evidence="12">M protein, serotype 5-like</fullName>
    </submittedName>
</protein>
<feature type="domain" description="Kinetochore protein Nuf2 N-terminal" evidence="10">
    <location>
        <begin position="29"/>
        <end position="146"/>
    </location>
</feature>
<dbReference type="GeneID" id="113205585"/>
<sequence>MSVHKPNSQQQKMTLDSRVFDSLSSTFPEFQCTIADIKFPKKDFVINFYLYVLEQLQFNPNKLIGTLLEDQFKGISHPEMFRESFQLISLMKSLRTILNKLHTKDGLQFGLNDLVDPSPARNSAFMFTLLNFFNFADARVTELKDKLDIVGERKSQLSELLAKREQIAREKNERAEKKVKMQDRAQQIHIQKLGFEALRDETVSLEKMSDKRHEELEDVARHICRVQSQINELKDTYHKLQAQQVQSPDVLKNSYKHLQDKLKETKLLLEQSQETAEEKKKILLLLETVEKGQDNRLILLKEIIDQAKEVKKLGTELANLELKLKSDSALTEASQARLNGLKKDLSGLTTQITTLELQHEKTKSSMKEGIRHLKEERKALEDTESSELESVLESIDNVQQEVNSLLQENTRLNKSYEKLYASLIQKEQEFTSSEIEYIDGEIAEMKLAQQSKKRS</sequence>
<dbReference type="Pfam" id="PF03800">
    <property type="entry name" value="Nuf2"/>
    <property type="match status" value="1"/>
</dbReference>
<evidence type="ECO:0000259" key="10">
    <source>
        <dbReference type="Pfam" id="PF03800"/>
    </source>
</evidence>
<keyword evidence="6 9" id="KW-0175">Coiled coil</keyword>
<accession>A0A6J1S750</accession>
<evidence type="ECO:0000256" key="7">
    <source>
        <dbReference type="ARBA" id="ARBA00023306"/>
    </source>
</evidence>
<evidence type="ECO:0000313" key="11">
    <source>
        <dbReference type="Proteomes" id="UP000504606"/>
    </source>
</evidence>
<comment type="similarity">
    <text evidence="2">Belongs to the NUF2 family.</text>
</comment>
<evidence type="ECO:0000256" key="8">
    <source>
        <dbReference type="ARBA" id="ARBA00023328"/>
    </source>
</evidence>
<evidence type="ECO:0000256" key="3">
    <source>
        <dbReference type="ARBA" id="ARBA00022454"/>
    </source>
</evidence>
<dbReference type="AlphaFoldDB" id="A0A6J1S750"/>
<dbReference type="OrthoDB" id="8194677at2759"/>
<keyword evidence="8" id="KW-0137">Centromere</keyword>
<evidence type="ECO:0000313" key="12">
    <source>
        <dbReference type="RefSeq" id="XP_026277044.1"/>
    </source>
</evidence>
<organism evidence="11 12">
    <name type="scientific">Frankliniella occidentalis</name>
    <name type="common">Western flower thrips</name>
    <name type="synonym">Euthrips occidentalis</name>
    <dbReference type="NCBI Taxonomy" id="133901"/>
    <lineage>
        <taxon>Eukaryota</taxon>
        <taxon>Metazoa</taxon>
        <taxon>Ecdysozoa</taxon>
        <taxon>Arthropoda</taxon>
        <taxon>Hexapoda</taxon>
        <taxon>Insecta</taxon>
        <taxon>Pterygota</taxon>
        <taxon>Neoptera</taxon>
        <taxon>Paraneoptera</taxon>
        <taxon>Thysanoptera</taxon>
        <taxon>Terebrantia</taxon>
        <taxon>Thripoidea</taxon>
        <taxon>Thripidae</taxon>
        <taxon>Frankliniella</taxon>
    </lineage>
</organism>
<dbReference type="KEGG" id="foc:113205585"/>
<dbReference type="Proteomes" id="UP000504606">
    <property type="component" value="Unplaced"/>
</dbReference>
<dbReference type="InterPro" id="IPR038275">
    <property type="entry name" value="Nuf2_N_sf"/>
</dbReference>